<accession>A0AA39XDQ8</accession>
<dbReference type="Proteomes" id="UP001175000">
    <property type="component" value="Unassembled WGS sequence"/>
</dbReference>
<evidence type="ECO:0000313" key="2">
    <source>
        <dbReference type="Proteomes" id="UP001175000"/>
    </source>
</evidence>
<name>A0AA39XDQ8_9PEZI</name>
<dbReference type="AlphaFoldDB" id="A0AA39XDQ8"/>
<protein>
    <submittedName>
        <fullName evidence="1">Uncharacterized protein</fullName>
    </submittedName>
</protein>
<sequence length="142" mass="15393">MSIVSVRVVLAPLQIPSVLPCSVSLRCDRVNRDSQNGMEKRNGCSDLACTTLRALGGSWASVMYRRVTCGHEVRCGRAAFQVHSTAASEGSPRHQSSRLTCRDSLGQCLGALPVQQQEYDVCSIQPKYRASLDLGAAPYYAS</sequence>
<evidence type="ECO:0000313" key="1">
    <source>
        <dbReference type="EMBL" id="KAK0631512.1"/>
    </source>
</evidence>
<reference evidence="1" key="1">
    <citation type="submission" date="2023-06" db="EMBL/GenBank/DDBJ databases">
        <title>Genome-scale phylogeny and comparative genomics of the fungal order Sordariales.</title>
        <authorList>
            <consortium name="Lawrence Berkeley National Laboratory"/>
            <person name="Hensen N."/>
            <person name="Bonometti L."/>
            <person name="Westerberg I."/>
            <person name="Brannstrom I.O."/>
            <person name="Guillou S."/>
            <person name="Cros-Aarteil S."/>
            <person name="Calhoun S."/>
            <person name="Haridas S."/>
            <person name="Kuo A."/>
            <person name="Mondo S."/>
            <person name="Pangilinan J."/>
            <person name="Riley R."/>
            <person name="Labutti K."/>
            <person name="Andreopoulos B."/>
            <person name="Lipzen A."/>
            <person name="Chen C."/>
            <person name="Yanf M."/>
            <person name="Daum C."/>
            <person name="Ng V."/>
            <person name="Clum A."/>
            <person name="Steindorff A."/>
            <person name="Ohm R."/>
            <person name="Martin F."/>
            <person name="Silar P."/>
            <person name="Natvig D."/>
            <person name="Lalanne C."/>
            <person name="Gautier V."/>
            <person name="Ament-Velasquez S.L."/>
            <person name="Kruys A."/>
            <person name="Hutchinson M.I."/>
            <person name="Powell A.J."/>
            <person name="Barry K."/>
            <person name="Miller A.N."/>
            <person name="Grigoriev I.V."/>
            <person name="Debuchy R."/>
            <person name="Gladieux P."/>
            <person name="Thoren M.H."/>
            <person name="Johannesson H."/>
        </authorList>
    </citation>
    <scope>NUCLEOTIDE SEQUENCE</scope>
    <source>
        <strain evidence="1">CBS 606.72</strain>
    </source>
</reference>
<keyword evidence="2" id="KW-1185">Reference proteome</keyword>
<dbReference type="EMBL" id="JAULSU010000001">
    <property type="protein sequence ID" value="KAK0631512.1"/>
    <property type="molecule type" value="Genomic_DNA"/>
</dbReference>
<proteinExistence type="predicted"/>
<comment type="caution">
    <text evidence="1">The sequence shown here is derived from an EMBL/GenBank/DDBJ whole genome shotgun (WGS) entry which is preliminary data.</text>
</comment>
<gene>
    <name evidence="1" type="ORF">B0T14DRAFT_501842</name>
</gene>
<organism evidence="1 2">
    <name type="scientific">Immersiella caudata</name>
    <dbReference type="NCBI Taxonomy" id="314043"/>
    <lineage>
        <taxon>Eukaryota</taxon>
        <taxon>Fungi</taxon>
        <taxon>Dikarya</taxon>
        <taxon>Ascomycota</taxon>
        <taxon>Pezizomycotina</taxon>
        <taxon>Sordariomycetes</taxon>
        <taxon>Sordariomycetidae</taxon>
        <taxon>Sordariales</taxon>
        <taxon>Lasiosphaeriaceae</taxon>
        <taxon>Immersiella</taxon>
    </lineage>
</organism>